<accession>A0ABR8F3L0</accession>
<organism evidence="1 2">
    <name type="scientific">Nostoc linckia FACHB-391</name>
    <dbReference type="NCBI Taxonomy" id="2692906"/>
    <lineage>
        <taxon>Bacteria</taxon>
        <taxon>Bacillati</taxon>
        <taxon>Cyanobacteriota</taxon>
        <taxon>Cyanophyceae</taxon>
        <taxon>Nostocales</taxon>
        <taxon>Nostocaceae</taxon>
        <taxon>Nostoc</taxon>
    </lineage>
</organism>
<proteinExistence type="predicted"/>
<dbReference type="EMBL" id="JACJTE010000058">
    <property type="protein sequence ID" value="MBD2564763.1"/>
    <property type="molecule type" value="Genomic_DNA"/>
</dbReference>
<reference evidence="1 2" key="1">
    <citation type="journal article" date="2020" name="ISME J.">
        <title>Comparative genomics reveals insights into cyanobacterial evolution and habitat adaptation.</title>
        <authorList>
            <person name="Chen M.Y."/>
            <person name="Teng W.K."/>
            <person name="Zhao L."/>
            <person name="Hu C.X."/>
            <person name="Zhou Y.K."/>
            <person name="Han B.P."/>
            <person name="Song L.R."/>
            <person name="Shu W.S."/>
        </authorList>
    </citation>
    <scope>NUCLEOTIDE SEQUENCE [LARGE SCALE GENOMIC DNA]</scope>
    <source>
        <strain evidence="1 2">FACHB-391</strain>
    </source>
</reference>
<dbReference type="Gene3D" id="3.40.50.2000">
    <property type="entry name" value="Glycogen Phosphorylase B"/>
    <property type="match status" value="1"/>
</dbReference>
<gene>
    <name evidence="1" type="ORF">H6G95_30090</name>
</gene>
<name>A0ABR8F3L0_NOSLI</name>
<dbReference type="SUPFAM" id="SSF53756">
    <property type="entry name" value="UDP-Glycosyltransferase/glycogen phosphorylase"/>
    <property type="match status" value="1"/>
</dbReference>
<sequence length="56" mass="6349">MTHFAIICPAVTGHLNPMFALGRELQRRGHRLTFLGVLDAQATTLVVYQPKIAMWR</sequence>
<keyword evidence="2" id="KW-1185">Reference proteome</keyword>
<comment type="caution">
    <text evidence="1">The sequence shown here is derived from an EMBL/GenBank/DDBJ whole genome shotgun (WGS) entry which is preliminary data.</text>
</comment>
<protein>
    <submittedName>
        <fullName evidence="1">Uncharacterized protein</fullName>
    </submittedName>
</protein>
<evidence type="ECO:0000313" key="2">
    <source>
        <dbReference type="Proteomes" id="UP000604661"/>
    </source>
</evidence>
<dbReference type="Proteomes" id="UP000604661">
    <property type="component" value="Unassembled WGS sequence"/>
</dbReference>
<evidence type="ECO:0000313" key="1">
    <source>
        <dbReference type="EMBL" id="MBD2564763.1"/>
    </source>
</evidence>